<evidence type="ECO:0000256" key="2">
    <source>
        <dbReference type="ARBA" id="ARBA00023125"/>
    </source>
</evidence>
<dbReference type="PROSITE" id="PS01124">
    <property type="entry name" value="HTH_ARAC_FAMILY_2"/>
    <property type="match status" value="1"/>
</dbReference>
<evidence type="ECO:0000256" key="3">
    <source>
        <dbReference type="ARBA" id="ARBA00023163"/>
    </source>
</evidence>
<evidence type="ECO:0000259" key="4">
    <source>
        <dbReference type="PROSITE" id="PS01124"/>
    </source>
</evidence>
<dbReference type="SMART" id="SM00342">
    <property type="entry name" value="HTH_ARAC"/>
    <property type="match status" value="1"/>
</dbReference>
<accession>A0A949USI5</accession>
<keyword evidence="1" id="KW-0805">Transcription regulation</keyword>
<dbReference type="InterPro" id="IPR050204">
    <property type="entry name" value="AraC_XylS_family_regulators"/>
</dbReference>
<dbReference type="GO" id="GO:0043565">
    <property type="term" value="F:sequence-specific DNA binding"/>
    <property type="evidence" value="ECO:0007669"/>
    <property type="project" value="InterPro"/>
</dbReference>
<name>A0A949USI5_9HYPH</name>
<feature type="domain" description="HTH araC/xylS-type" evidence="4">
    <location>
        <begin position="202"/>
        <end position="302"/>
    </location>
</feature>
<dbReference type="InterPro" id="IPR035418">
    <property type="entry name" value="AraC-bd_2"/>
</dbReference>
<evidence type="ECO:0000313" key="6">
    <source>
        <dbReference type="Proteomes" id="UP000752297"/>
    </source>
</evidence>
<keyword evidence="6" id="KW-1185">Reference proteome</keyword>
<reference evidence="5 6" key="1">
    <citation type="submission" date="2021-06" db="EMBL/GenBank/DDBJ databases">
        <title>Falsochrobactrum tianjin sp.nov., a new petroleum-degrading bacteria isolated from oily soils.</title>
        <authorList>
            <person name="Chen G."/>
            <person name="Chen H."/>
            <person name="Tian J."/>
            <person name="Qing J."/>
            <person name="Zhong L."/>
            <person name="Ma W."/>
            <person name="Song Y."/>
            <person name="Cui X."/>
            <person name="Yan B."/>
        </authorList>
    </citation>
    <scope>NUCLEOTIDE SEQUENCE [LARGE SCALE GENOMIC DNA]</scope>
    <source>
        <strain evidence="5 6">TDYN1</strain>
    </source>
</reference>
<evidence type="ECO:0000313" key="5">
    <source>
        <dbReference type="EMBL" id="MBV2142604.1"/>
    </source>
</evidence>
<dbReference type="Pfam" id="PF12833">
    <property type="entry name" value="HTH_18"/>
    <property type="match status" value="1"/>
</dbReference>
<protein>
    <submittedName>
        <fullName evidence="5">Helix-turn-helix domain-containing protein</fullName>
    </submittedName>
</protein>
<sequence>MVDSTIRDGFWREALKLLYEVSPLNDKDNQGLNGSLRFHMLGTVLVGSVTFNSQTYKRTKSIIARSHFNHYMLQLILAGRMQGNFNGASIRAGPGDILIHDLSQVVSSEVEAGSRITVVMPRHELEKHVGLCNLHGVVLKAKAAITRLLAKYLKEVNCTINELTIAEAEAAKEAILLLLASGIHGNNEGFPENLPVSQPMRSRILAYIEDNIANPLMGPHSLMQHFRVSRSHLYRTLEADGGVAKAIRDRRLDHANRILTSRKDKPVSFKEIAYHCGFRDGTQFVRAFRSRFGFSPKKIREADTLPPQLESSVLSLHSHLTCQATKLDISQPIRRETIHRLKR</sequence>
<dbReference type="GO" id="GO:0003700">
    <property type="term" value="F:DNA-binding transcription factor activity"/>
    <property type="evidence" value="ECO:0007669"/>
    <property type="project" value="InterPro"/>
</dbReference>
<dbReference type="PANTHER" id="PTHR46796">
    <property type="entry name" value="HTH-TYPE TRANSCRIPTIONAL ACTIVATOR RHAS-RELATED"/>
    <property type="match status" value="1"/>
</dbReference>
<dbReference type="Pfam" id="PF14525">
    <property type="entry name" value="AraC_binding_2"/>
    <property type="match status" value="1"/>
</dbReference>
<keyword evidence="2" id="KW-0238">DNA-binding</keyword>
<dbReference type="PANTHER" id="PTHR46796:SF6">
    <property type="entry name" value="ARAC SUBFAMILY"/>
    <property type="match status" value="1"/>
</dbReference>
<organism evidence="5 6">
    <name type="scientific">Falsochrobactrum tianjinense</name>
    <dbReference type="NCBI Taxonomy" id="2706015"/>
    <lineage>
        <taxon>Bacteria</taxon>
        <taxon>Pseudomonadati</taxon>
        <taxon>Pseudomonadota</taxon>
        <taxon>Alphaproteobacteria</taxon>
        <taxon>Hyphomicrobiales</taxon>
        <taxon>Brucellaceae</taxon>
        <taxon>Falsochrobactrum</taxon>
    </lineage>
</organism>
<dbReference type="Proteomes" id="UP000752297">
    <property type="component" value="Unassembled WGS sequence"/>
</dbReference>
<comment type="caution">
    <text evidence="5">The sequence shown here is derived from an EMBL/GenBank/DDBJ whole genome shotgun (WGS) entry which is preliminary data.</text>
</comment>
<dbReference type="AlphaFoldDB" id="A0A949USI5"/>
<dbReference type="RefSeq" id="WP_217676969.1">
    <property type="nucleotide sequence ID" value="NZ_JAHRVA010000001.1"/>
</dbReference>
<dbReference type="InterPro" id="IPR018060">
    <property type="entry name" value="HTH_AraC"/>
</dbReference>
<keyword evidence="3" id="KW-0804">Transcription</keyword>
<gene>
    <name evidence="5" type="ORF">KUG47_03705</name>
</gene>
<proteinExistence type="predicted"/>
<dbReference type="EMBL" id="JAHRVA010000001">
    <property type="protein sequence ID" value="MBV2142604.1"/>
    <property type="molecule type" value="Genomic_DNA"/>
</dbReference>
<evidence type="ECO:0000256" key="1">
    <source>
        <dbReference type="ARBA" id="ARBA00023015"/>
    </source>
</evidence>